<accession>A0ABU8KDQ2</accession>
<dbReference type="CDD" id="cd00093">
    <property type="entry name" value="HTH_XRE"/>
    <property type="match status" value="1"/>
</dbReference>
<evidence type="ECO:0000259" key="1">
    <source>
        <dbReference type="PROSITE" id="PS50943"/>
    </source>
</evidence>
<reference evidence="2 3" key="1">
    <citation type="submission" date="2022-12" db="EMBL/GenBank/DDBJ databases">
        <authorList>
            <person name="Muema E."/>
        </authorList>
    </citation>
    <scope>NUCLEOTIDE SEQUENCE [LARGE SCALE GENOMIC DNA]</scope>
    <source>
        <strain evidence="3">1330</strain>
    </source>
</reference>
<name>A0ABU8KDQ2_9HYPH</name>
<keyword evidence="3" id="KW-1185">Reference proteome</keyword>
<protein>
    <submittedName>
        <fullName evidence="2">Helix-turn-helix transcriptional regulator</fullName>
    </submittedName>
</protein>
<dbReference type="Proteomes" id="UP001366503">
    <property type="component" value="Unassembled WGS sequence"/>
</dbReference>
<dbReference type="SUPFAM" id="SSF47413">
    <property type="entry name" value="lambda repressor-like DNA-binding domains"/>
    <property type="match status" value="1"/>
</dbReference>
<sequence>MTITAGQLRAARGLIGWSQQDLADKAEVGRATIADFEAGKRAPYATTLARMQETLIAAGVEFIPENGGGAGVRLRKNGGQDGGG</sequence>
<organism evidence="2 3">
    <name type="scientific">Mesorhizobium argentiipisi</name>
    <dbReference type="NCBI Taxonomy" id="3015175"/>
    <lineage>
        <taxon>Bacteria</taxon>
        <taxon>Pseudomonadati</taxon>
        <taxon>Pseudomonadota</taxon>
        <taxon>Alphaproteobacteria</taxon>
        <taxon>Hyphomicrobiales</taxon>
        <taxon>Phyllobacteriaceae</taxon>
        <taxon>Mesorhizobium</taxon>
    </lineage>
</organism>
<dbReference type="PROSITE" id="PS50943">
    <property type="entry name" value="HTH_CROC1"/>
    <property type="match status" value="1"/>
</dbReference>
<dbReference type="InterPro" id="IPR010982">
    <property type="entry name" value="Lambda_DNA-bd_dom_sf"/>
</dbReference>
<comment type="caution">
    <text evidence="2">The sequence shown here is derived from an EMBL/GenBank/DDBJ whole genome shotgun (WGS) entry which is preliminary data.</text>
</comment>
<feature type="domain" description="HTH cro/C1-type" evidence="1">
    <location>
        <begin position="8"/>
        <end position="51"/>
    </location>
</feature>
<dbReference type="Gene3D" id="1.10.260.40">
    <property type="entry name" value="lambda repressor-like DNA-binding domains"/>
    <property type="match status" value="1"/>
</dbReference>
<gene>
    <name evidence="2" type="ORF">O7A05_15570</name>
</gene>
<dbReference type="RefSeq" id="WP_337093952.1">
    <property type="nucleotide sequence ID" value="NZ_JAPYKO010000010.1"/>
</dbReference>
<dbReference type="Pfam" id="PF01381">
    <property type="entry name" value="HTH_3"/>
    <property type="match status" value="1"/>
</dbReference>
<dbReference type="SMART" id="SM00530">
    <property type="entry name" value="HTH_XRE"/>
    <property type="match status" value="1"/>
</dbReference>
<dbReference type="InterPro" id="IPR001387">
    <property type="entry name" value="Cro/C1-type_HTH"/>
</dbReference>
<dbReference type="EMBL" id="JAPYKO010000010">
    <property type="protein sequence ID" value="MEI9403575.1"/>
    <property type="molecule type" value="Genomic_DNA"/>
</dbReference>
<evidence type="ECO:0000313" key="2">
    <source>
        <dbReference type="EMBL" id="MEI9403575.1"/>
    </source>
</evidence>
<proteinExistence type="predicted"/>
<evidence type="ECO:0000313" key="3">
    <source>
        <dbReference type="Proteomes" id="UP001366503"/>
    </source>
</evidence>